<evidence type="ECO:0000256" key="7">
    <source>
        <dbReference type="ARBA" id="ARBA00018587"/>
    </source>
</evidence>
<dbReference type="FunFam" id="2.40.33.10:FF:000001">
    <property type="entry name" value="Pyruvate kinase"/>
    <property type="match status" value="1"/>
</dbReference>
<evidence type="ECO:0000256" key="1">
    <source>
        <dbReference type="ARBA" id="ARBA00001946"/>
    </source>
</evidence>
<comment type="similarity">
    <text evidence="5 18">Belongs to the pyruvate kinase family.</text>
</comment>
<dbReference type="InterPro" id="IPR015806">
    <property type="entry name" value="Pyrv_Knase_insert_dom_sf"/>
</dbReference>
<evidence type="ECO:0000256" key="18">
    <source>
        <dbReference type="RuleBase" id="RU000504"/>
    </source>
</evidence>
<organism evidence="22 23">
    <name type="scientific">Urinicoccus massiliensis</name>
    <dbReference type="NCBI Taxonomy" id="1723382"/>
    <lineage>
        <taxon>Bacteria</taxon>
        <taxon>Bacillati</taxon>
        <taxon>Bacillota</taxon>
        <taxon>Tissierellia</taxon>
        <taxon>Tissierellales</taxon>
        <taxon>Peptoniphilaceae</taxon>
        <taxon>Urinicoccus</taxon>
    </lineage>
</organism>
<dbReference type="FunFam" id="3.20.20.60:FF:000001">
    <property type="entry name" value="Pyruvate kinase"/>
    <property type="match status" value="1"/>
</dbReference>
<dbReference type="GO" id="GO:0005524">
    <property type="term" value="F:ATP binding"/>
    <property type="evidence" value="ECO:0007669"/>
    <property type="project" value="UniProtKB-KW"/>
</dbReference>
<evidence type="ECO:0000256" key="11">
    <source>
        <dbReference type="ARBA" id="ARBA00022777"/>
    </source>
</evidence>
<evidence type="ECO:0000256" key="12">
    <source>
        <dbReference type="ARBA" id="ARBA00022840"/>
    </source>
</evidence>
<keyword evidence="8 18" id="KW-0808">Transferase</keyword>
<evidence type="ECO:0000313" key="23">
    <source>
        <dbReference type="Proteomes" id="UP000377798"/>
    </source>
</evidence>
<comment type="caution">
    <text evidence="22">The sequence shown here is derived from an EMBL/GenBank/DDBJ whole genome shotgun (WGS) entry which is preliminary data.</text>
</comment>
<gene>
    <name evidence="22" type="primary">pyk</name>
    <name evidence="22" type="ORF">NCTC13150_01434</name>
</gene>
<protein>
    <recommendedName>
        <fullName evidence="7 17">Pyruvate kinase</fullName>
        <ecNumber evidence="6 17">2.7.1.40</ecNumber>
    </recommendedName>
</protein>
<name>A0A8H2M697_9FIRM</name>
<evidence type="ECO:0000256" key="3">
    <source>
        <dbReference type="ARBA" id="ARBA00004997"/>
    </source>
</evidence>
<keyword evidence="10" id="KW-0547">Nucleotide-binding</keyword>
<dbReference type="InterPro" id="IPR036637">
    <property type="entry name" value="Phosphohistidine_dom_sf"/>
</dbReference>
<feature type="domain" description="PEP-utilising enzyme mobile" evidence="20">
    <location>
        <begin position="503"/>
        <end position="573"/>
    </location>
</feature>
<evidence type="ECO:0000259" key="21">
    <source>
        <dbReference type="Pfam" id="PF02887"/>
    </source>
</evidence>
<evidence type="ECO:0000259" key="19">
    <source>
        <dbReference type="Pfam" id="PF00224"/>
    </source>
</evidence>
<dbReference type="Pfam" id="PF02887">
    <property type="entry name" value="PK_C"/>
    <property type="match status" value="1"/>
</dbReference>
<evidence type="ECO:0000256" key="13">
    <source>
        <dbReference type="ARBA" id="ARBA00022842"/>
    </source>
</evidence>
<evidence type="ECO:0000256" key="9">
    <source>
        <dbReference type="ARBA" id="ARBA00022723"/>
    </source>
</evidence>
<evidence type="ECO:0000256" key="5">
    <source>
        <dbReference type="ARBA" id="ARBA00008663"/>
    </source>
</evidence>
<dbReference type="Pfam" id="PF00224">
    <property type="entry name" value="PK"/>
    <property type="match status" value="1"/>
</dbReference>
<evidence type="ECO:0000313" key="22">
    <source>
        <dbReference type="EMBL" id="VFB16861.1"/>
    </source>
</evidence>
<dbReference type="GO" id="GO:0030955">
    <property type="term" value="F:potassium ion binding"/>
    <property type="evidence" value="ECO:0007669"/>
    <property type="project" value="UniProtKB-UniRule"/>
</dbReference>
<comment type="cofactor">
    <cofactor evidence="2">
        <name>K(+)</name>
        <dbReference type="ChEBI" id="CHEBI:29103"/>
    </cofactor>
</comment>
<dbReference type="GO" id="GO:0016301">
    <property type="term" value="F:kinase activity"/>
    <property type="evidence" value="ECO:0007669"/>
    <property type="project" value="UniProtKB-KW"/>
</dbReference>
<dbReference type="NCBIfam" id="TIGR01064">
    <property type="entry name" value="pyruv_kin"/>
    <property type="match status" value="1"/>
</dbReference>
<dbReference type="SUPFAM" id="SSF50800">
    <property type="entry name" value="PK beta-barrel domain-like"/>
    <property type="match status" value="1"/>
</dbReference>
<dbReference type="NCBIfam" id="NF004491">
    <property type="entry name" value="PRK05826.1"/>
    <property type="match status" value="1"/>
</dbReference>
<dbReference type="InterPro" id="IPR015813">
    <property type="entry name" value="Pyrv/PenolPyrv_kinase-like_dom"/>
</dbReference>
<evidence type="ECO:0000256" key="15">
    <source>
        <dbReference type="ARBA" id="ARBA00023152"/>
    </source>
</evidence>
<sequence length="582" mass="62815">MKKTKIVATLGPASSSPEVLKELFLNGVNVCRLNFSHGDYDQHREMIRKVKALREELNKPIAILLDTKGPEIRLGNFQGGSCQLEVGDRFNLYMDDRLGDQKGVSISYKNLAQDIQVGDHILIDDGLVDLRVIEKSKDLIKTIVLNEGILSDHKGVNLPGVKLNLESLTDKDKEDIQFGIQEGVDFIAPSFVRKAEDVHAIRQVLEDHGGGHIPLISKIESKEGVENMDAIIQASDGIMIARGDLGVEIDPEEVPLVQKTLIQKCIDASKPVITATQMLDSMIRNPRPTRAEVTDVANAILDGTSAIMLSGETASGKYPILAVTTMNRIAIRTEEYMDYDKSLKASPKGRTNTTHAISQSTCIIARDLGAKAIITATSSGYTSRAISKFHPRVPIIAVTTSPQVQRQCALDFGVFALEAPYGSSTDEVLSTAVKRALEESFIKEGDLVVLTAGLPVGVSGTTNMIQVLSVAHTLVKGQGIGRGRAVGKVIFTRDRGYFEGNFRDGDIIATEACHADLLPYIQRAGGLLAQEEGLTSPSAVLGLDLGIPTIVALKDLDNKLENGQTVTVNATTGQVFAGKVDL</sequence>
<dbReference type="SUPFAM" id="SSF52935">
    <property type="entry name" value="PK C-terminal domain-like"/>
    <property type="match status" value="1"/>
</dbReference>
<comment type="pathway">
    <text evidence="3 18">Carbohydrate degradation; glycolysis; pyruvate from D-glyceraldehyde 3-phosphate: step 5/5.</text>
</comment>
<keyword evidence="15 18" id="KW-0324">Glycolysis</keyword>
<proteinExistence type="inferred from homology"/>
<reference evidence="22 23" key="1">
    <citation type="submission" date="2019-02" db="EMBL/GenBank/DDBJ databases">
        <authorList>
            <consortium name="Pathogen Informatics"/>
        </authorList>
    </citation>
    <scope>NUCLEOTIDE SEQUENCE [LARGE SCALE GENOMIC DNA]</scope>
    <source>
        <strain evidence="22 23">3012STDY7089603</strain>
    </source>
</reference>
<dbReference type="InterPro" id="IPR015795">
    <property type="entry name" value="Pyrv_Knase_C"/>
</dbReference>
<dbReference type="InterPro" id="IPR008279">
    <property type="entry name" value="PEP-util_enz_mobile_dom"/>
</dbReference>
<dbReference type="PRINTS" id="PR01050">
    <property type="entry name" value="PYRUVTKNASE"/>
</dbReference>
<dbReference type="RefSeq" id="WP_131749526.1">
    <property type="nucleotide sequence ID" value="NZ_CAACYI010000001.1"/>
</dbReference>
<dbReference type="SUPFAM" id="SSF51621">
    <property type="entry name" value="Phosphoenolpyruvate/pyruvate domain"/>
    <property type="match status" value="1"/>
</dbReference>
<comment type="catalytic activity">
    <reaction evidence="18">
        <text>pyruvate + ATP = phosphoenolpyruvate + ADP + H(+)</text>
        <dbReference type="Rhea" id="RHEA:18157"/>
        <dbReference type="ChEBI" id="CHEBI:15361"/>
        <dbReference type="ChEBI" id="CHEBI:15378"/>
        <dbReference type="ChEBI" id="CHEBI:30616"/>
        <dbReference type="ChEBI" id="CHEBI:58702"/>
        <dbReference type="ChEBI" id="CHEBI:456216"/>
        <dbReference type="EC" id="2.7.1.40"/>
    </reaction>
</comment>
<dbReference type="InterPro" id="IPR040442">
    <property type="entry name" value="Pyrv_kinase-like_dom_sf"/>
</dbReference>
<feature type="domain" description="Pyruvate kinase barrel" evidence="19">
    <location>
        <begin position="1"/>
        <end position="323"/>
    </location>
</feature>
<dbReference type="Gene3D" id="3.40.1380.20">
    <property type="entry name" value="Pyruvate kinase, C-terminal domain"/>
    <property type="match status" value="1"/>
</dbReference>
<dbReference type="InterPro" id="IPR018209">
    <property type="entry name" value="Pyrv_Knase_AS"/>
</dbReference>
<dbReference type="AlphaFoldDB" id="A0A8H2M697"/>
<evidence type="ECO:0000256" key="16">
    <source>
        <dbReference type="ARBA" id="ARBA00023317"/>
    </source>
</evidence>
<evidence type="ECO:0000256" key="10">
    <source>
        <dbReference type="ARBA" id="ARBA00022741"/>
    </source>
</evidence>
<keyword evidence="16 22" id="KW-0670">Pyruvate</keyword>
<dbReference type="NCBIfam" id="NF004978">
    <property type="entry name" value="PRK06354.1"/>
    <property type="match status" value="1"/>
</dbReference>
<keyword evidence="9" id="KW-0479">Metal-binding</keyword>
<dbReference type="Pfam" id="PF00391">
    <property type="entry name" value="PEP-utilizers"/>
    <property type="match status" value="1"/>
</dbReference>
<dbReference type="UniPathway" id="UPA00109">
    <property type="reaction ID" value="UER00188"/>
</dbReference>
<comment type="cofactor">
    <cofactor evidence="1">
        <name>Mg(2+)</name>
        <dbReference type="ChEBI" id="CHEBI:18420"/>
    </cofactor>
</comment>
<dbReference type="Gene3D" id="3.50.30.10">
    <property type="entry name" value="Phosphohistidine domain"/>
    <property type="match status" value="1"/>
</dbReference>
<feature type="domain" description="Pyruvate kinase C-terminal" evidence="21">
    <location>
        <begin position="355"/>
        <end position="468"/>
    </location>
</feature>
<keyword evidence="14" id="KW-0630">Potassium</keyword>
<keyword evidence="11 18" id="KW-0418">Kinase</keyword>
<dbReference type="InterPro" id="IPR015793">
    <property type="entry name" value="Pyrv_Knase_brl"/>
</dbReference>
<accession>A0A8H2M697</accession>
<dbReference type="GO" id="GO:0004743">
    <property type="term" value="F:pyruvate kinase activity"/>
    <property type="evidence" value="ECO:0007669"/>
    <property type="project" value="UniProtKB-UniRule"/>
</dbReference>
<evidence type="ECO:0000256" key="14">
    <source>
        <dbReference type="ARBA" id="ARBA00022958"/>
    </source>
</evidence>
<dbReference type="PROSITE" id="PS00110">
    <property type="entry name" value="PYRUVATE_KINASE"/>
    <property type="match status" value="1"/>
</dbReference>
<dbReference type="InterPro" id="IPR036918">
    <property type="entry name" value="Pyrv_Knase_C_sf"/>
</dbReference>
<evidence type="ECO:0000256" key="8">
    <source>
        <dbReference type="ARBA" id="ARBA00022679"/>
    </source>
</evidence>
<dbReference type="SUPFAM" id="SSF52009">
    <property type="entry name" value="Phosphohistidine domain"/>
    <property type="match status" value="1"/>
</dbReference>
<dbReference type="InterPro" id="IPR011037">
    <property type="entry name" value="Pyrv_Knase-like_insert_dom_sf"/>
</dbReference>
<comment type="similarity">
    <text evidence="4">In the C-terminal section; belongs to the PEP-utilizing enzyme family.</text>
</comment>
<dbReference type="PANTHER" id="PTHR11817">
    <property type="entry name" value="PYRUVATE KINASE"/>
    <property type="match status" value="1"/>
</dbReference>
<keyword evidence="12" id="KW-0067">ATP-binding</keyword>
<dbReference type="GO" id="GO:0000287">
    <property type="term" value="F:magnesium ion binding"/>
    <property type="evidence" value="ECO:0007669"/>
    <property type="project" value="UniProtKB-UniRule"/>
</dbReference>
<evidence type="ECO:0000256" key="4">
    <source>
        <dbReference type="ARBA" id="ARBA00006237"/>
    </source>
</evidence>
<evidence type="ECO:0000256" key="2">
    <source>
        <dbReference type="ARBA" id="ARBA00001958"/>
    </source>
</evidence>
<keyword evidence="13 18" id="KW-0460">Magnesium</keyword>
<evidence type="ECO:0000256" key="6">
    <source>
        <dbReference type="ARBA" id="ARBA00012142"/>
    </source>
</evidence>
<dbReference type="Proteomes" id="UP000377798">
    <property type="component" value="Unassembled WGS sequence"/>
</dbReference>
<evidence type="ECO:0000256" key="17">
    <source>
        <dbReference type="NCBIfam" id="TIGR01064"/>
    </source>
</evidence>
<keyword evidence="23" id="KW-1185">Reference proteome</keyword>
<dbReference type="EC" id="2.7.1.40" evidence="6 17"/>
<dbReference type="Gene3D" id="3.20.20.60">
    <property type="entry name" value="Phosphoenolpyruvate-binding domains"/>
    <property type="match status" value="1"/>
</dbReference>
<dbReference type="GO" id="GO:0006950">
    <property type="term" value="P:response to stress"/>
    <property type="evidence" value="ECO:0007669"/>
    <property type="project" value="UniProtKB-ARBA"/>
</dbReference>
<dbReference type="Gene3D" id="2.40.33.10">
    <property type="entry name" value="PK beta-barrel domain-like"/>
    <property type="match status" value="1"/>
</dbReference>
<dbReference type="EMBL" id="CAACYI010000001">
    <property type="protein sequence ID" value="VFB16861.1"/>
    <property type="molecule type" value="Genomic_DNA"/>
</dbReference>
<evidence type="ECO:0000259" key="20">
    <source>
        <dbReference type="Pfam" id="PF00391"/>
    </source>
</evidence>
<dbReference type="InterPro" id="IPR001697">
    <property type="entry name" value="Pyr_Knase"/>
</dbReference>